<feature type="transmembrane region" description="Helical" evidence="6">
    <location>
        <begin position="425"/>
        <end position="448"/>
    </location>
</feature>
<dbReference type="InterPro" id="IPR025857">
    <property type="entry name" value="MacB_PCD"/>
</dbReference>
<gene>
    <name evidence="9" type="ORF">H7F21_06425</name>
</gene>
<feature type="transmembrane region" description="Helical" evidence="6">
    <location>
        <begin position="287"/>
        <end position="310"/>
    </location>
</feature>
<evidence type="ECO:0000313" key="9">
    <source>
        <dbReference type="EMBL" id="MBC2844723.1"/>
    </source>
</evidence>
<dbReference type="InterPro" id="IPR003838">
    <property type="entry name" value="ABC3_permease_C"/>
</dbReference>
<keyword evidence="2" id="KW-1003">Cell membrane</keyword>
<name>A0A842ISH5_9FLAO</name>
<proteinExistence type="predicted"/>
<organism evidence="9 10">
    <name type="scientific">Winogradskyella flava</name>
    <dbReference type="NCBI Taxonomy" id="1884876"/>
    <lineage>
        <taxon>Bacteria</taxon>
        <taxon>Pseudomonadati</taxon>
        <taxon>Bacteroidota</taxon>
        <taxon>Flavobacteriia</taxon>
        <taxon>Flavobacteriales</taxon>
        <taxon>Flavobacteriaceae</taxon>
        <taxon>Winogradskyella</taxon>
    </lineage>
</organism>
<comment type="caution">
    <text evidence="9">The sequence shown here is derived from an EMBL/GenBank/DDBJ whole genome shotgun (WGS) entry which is preliminary data.</text>
</comment>
<feature type="transmembrane region" description="Helical" evidence="6">
    <location>
        <begin position="672"/>
        <end position="693"/>
    </location>
</feature>
<evidence type="ECO:0000256" key="5">
    <source>
        <dbReference type="ARBA" id="ARBA00023136"/>
    </source>
</evidence>
<dbReference type="Pfam" id="PF12704">
    <property type="entry name" value="MacB_PCD"/>
    <property type="match status" value="1"/>
</dbReference>
<evidence type="ECO:0000256" key="3">
    <source>
        <dbReference type="ARBA" id="ARBA00022692"/>
    </source>
</evidence>
<evidence type="ECO:0000256" key="6">
    <source>
        <dbReference type="SAM" id="Phobius"/>
    </source>
</evidence>
<evidence type="ECO:0000313" key="10">
    <source>
        <dbReference type="Proteomes" id="UP000533900"/>
    </source>
</evidence>
<dbReference type="GO" id="GO:0005886">
    <property type="term" value="C:plasma membrane"/>
    <property type="evidence" value="ECO:0007669"/>
    <property type="project" value="UniProtKB-SubCell"/>
</dbReference>
<dbReference type="Pfam" id="PF02687">
    <property type="entry name" value="FtsX"/>
    <property type="match status" value="2"/>
</dbReference>
<evidence type="ECO:0000256" key="1">
    <source>
        <dbReference type="ARBA" id="ARBA00004651"/>
    </source>
</evidence>
<feature type="transmembrane region" description="Helical" evidence="6">
    <location>
        <begin position="756"/>
        <end position="775"/>
    </location>
</feature>
<dbReference type="InterPro" id="IPR050250">
    <property type="entry name" value="Macrolide_Exporter_MacB"/>
</dbReference>
<dbReference type="RefSeq" id="WP_185788371.1">
    <property type="nucleotide sequence ID" value="NZ_JACLCP010000001.1"/>
</dbReference>
<feature type="domain" description="ABC3 transporter permease C-terminal" evidence="7">
    <location>
        <begin position="293"/>
        <end position="408"/>
    </location>
</feature>
<keyword evidence="4 6" id="KW-1133">Transmembrane helix</keyword>
<keyword evidence="5 6" id="KW-0472">Membrane</keyword>
<feature type="domain" description="ABC3 transporter permease C-terminal" evidence="7">
    <location>
        <begin position="672"/>
        <end position="785"/>
    </location>
</feature>
<dbReference type="PROSITE" id="PS51257">
    <property type="entry name" value="PROKAR_LIPOPROTEIN"/>
    <property type="match status" value="1"/>
</dbReference>
<reference evidence="9" key="1">
    <citation type="submission" date="2020-08" db="EMBL/GenBank/DDBJ databases">
        <title>Winogradskyella ouciana sp. nov., isolated from the hadal seawater of the Mariana Trench.</title>
        <authorList>
            <person name="He X."/>
        </authorList>
    </citation>
    <scope>NUCLEOTIDE SEQUENCE [LARGE SCALE GENOMIC DNA]</scope>
    <source>
        <strain evidence="9">KCTC 52348</strain>
    </source>
</reference>
<dbReference type="EMBL" id="JACLCP010000001">
    <property type="protein sequence ID" value="MBC2844723.1"/>
    <property type="molecule type" value="Genomic_DNA"/>
</dbReference>
<dbReference type="GO" id="GO:0022857">
    <property type="term" value="F:transmembrane transporter activity"/>
    <property type="evidence" value="ECO:0007669"/>
    <property type="project" value="TreeGrafter"/>
</dbReference>
<sequence length="792" mass="89099">MLKHNLKIAIRGFKKYKSSFIINIIGLSAGMACVLFISLWVSDEMSVDKFHDNEAQLYQVISNLKMSDEIITLDDSPILLADALTKEFPEVISATCVNSDFATPEGVFTYEDNDQVAKGLFAAPNFFEVFSFDLLVGNQSEVLNNKHKVVISEDLAKRLFKTVEDAVDKTLNWNYKWTDGNGEETLVVSGVFKTPPINSTLQFEYIVHSDLLIDADRWAGDWSGHYAKSFLVLKDGTNISSFNKKIANYLNSKRDGKFKFTSFVQKFSERYLNQPYENGVQVGGRIVYIRLFIIIALFTLLIACINFMNLSTAQASRRMKEVGVKKTLGANRKSLIYQYLSEAIILVLISLVVAILLVILFLPNFNAITDKNIVLNFDVNQLLLIIGIILITGFLAGSYPAFRLSSFKPVEVLKGNAPKSVWEFFIRRGLVIFQFSISIIFIIGILVINKQIDFMQTKNLGYHKENVIQFEIGSNIERPEALLSELKDIPTISSVGLMNGDFLAGNDNNSGWIWPGKDSQEHVVFQSPRMGYGAIETLGMELIAGRTFSKEFNDDYDKIILNESALKLMNLENPIGKLLQKGEHQQEIVGIVKDFQYGSLHQKVEPLIIRFRAYGNNVMARINTGTERETLSKMEAIYVKFNPGYSFDYSFLDNDYDKLYSSEQKVANLSDFFAALAIIISCLGLFGLATFTAERKAKEIGIRKILGSSVFGIVKMLSSEFGKMVIIAALIAFPIGYWLCSNWLSNFGYAIELKWWFFGLAGFVTLLIAMVTVGWQCYRAATANPINALKTE</sequence>
<protein>
    <submittedName>
        <fullName evidence="9">ABC transporter permease</fullName>
    </submittedName>
</protein>
<dbReference type="Proteomes" id="UP000533900">
    <property type="component" value="Unassembled WGS sequence"/>
</dbReference>
<dbReference type="AlphaFoldDB" id="A0A842ISH5"/>
<evidence type="ECO:0000259" key="7">
    <source>
        <dbReference type="Pfam" id="PF02687"/>
    </source>
</evidence>
<evidence type="ECO:0000256" key="2">
    <source>
        <dbReference type="ARBA" id="ARBA00022475"/>
    </source>
</evidence>
<dbReference type="PANTHER" id="PTHR30572:SF18">
    <property type="entry name" value="ABC-TYPE MACROLIDE FAMILY EXPORT SYSTEM PERMEASE COMPONENT 2"/>
    <property type="match status" value="1"/>
</dbReference>
<feature type="transmembrane region" description="Helical" evidence="6">
    <location>
        <begin position="20"/>
        <end position="41"/>
    </location>
</feature>
<feature type="transmembrane region" description="Helical" evidence="6">
    <location>
        <begin position="725"/>
        <end position="744"/>
    </location>
</feature>
<evidence type="ECO:0000256" key="4">
    <source>
        <dbReference type="ARBA" id="ARBA00022989"/>
    </source>
</evidence>
<dbReference type="PANTHER" id="PTHR30572">
    <property type="entry name" value="MEMBRANE COMPONENT OF TRANSPORTER-RELATED"/>
    <property type="match status" value="1"/>
</dbReference>
<comment type="subcellular location">
    <subcellularLocation>
        <location evidence="1">Cell membrane</location>
        <topology evidence="1">Multi-pass membrane protein</topology>
    </subcellularLocation>
</comment>
<evidence type="ECO:0000259" key="8">
    <source>
        <dbReference type="Pfam" id="PF12704"/>
    </source>
</evidence>
<feature type="transmembrane region" description="Helical" evidence="6">
    <location>
        <begin position="382"/>
        <end position="404"/>
    </location>
</feature>
<feature type="domain" description="MacB-like periplasmic core" evidence="8">
    <location>
        <begin position="21"/>
        <end position="248"/>
    </location>
</feature>
<keyword evidence="3 6" id="KW-0812">Transmembrane</keyword>
<feature type="transmembrane region" description="Helical" evidence="6">
    <location>
        <begin position="339"/>
        <end position="362"/>
    </location>
</feature>
<keyword evidence="10" id="KW-1185">Reference proteome</keyword>
<accession>A0A842ISH5</accession>